<evidence type="ECO:0000256" key="2">
    <source>
        <dbReference type="ARBA" id="ARBA00022603"/>
    </source>
</evidence>
<dbReference type="InterPro" id="IPR007197">
    <property type="entry name" value="rSAM"/>
</dbReference>
<dbReference type="PANTHER" id="PTHR43409:SF7">
    <property type="entry name" value="BLL1977 PROTEIN"/>
    <property type="match status" value="1"/>
</dbReference>
<dbReference type="GO" id="GO:0046872">
    <property type="term" value="F:metal ion binding"/>
    <property type="evidence" value="ECO:0007669"/>
    <property type="project" value="UniProtKB-KW"/>
</dbReference>
<evidence type="ECO:0000313" key="11">
    <source>
        <dbReference type="Proteomes" id="UP000192920"/>
    </source>
</evidence>
<evidence type="ECO:0000313" key="10">
    <source>
        <dbReference type="EMBL" id="SMF38833.1"/>
    </source>
</evidence>
<organism evidence="10 11">
    <name type="scientific">Pseudogulbenkiania subflava DSM 22618</name>
    <dbReference type="NCBI Taxonomy" id="1123014"/>
    <lineage>
        <taxon>Bacteria</taxon>
        <taxon>Pseudomonadati</taxon>
        <taxon>Pseudomonadota</taxon>
        <taxon>Betaproteobacteria</taxon>
        <taxon>Neisseriales</taxon>
        <taxon>Chromobacteriaceae</taxon>
        <taxon>Pseudogulbenkiania</taxon>
    </lineage>
</organism>
<evidence type="ECO:0000256" key="5">
    <source>
        <dbReference type="ARBA" id="ARBA00022723"/>
    </source>
</evidence>
<evidence type="ECO:0000256" key="3">
    <source>
        <dbReference type="ARBA" id="ARBA00022679"/>
    </source>
</evidence>
<keyword evidence="5" id="KW-0479">Metal-binding</keyword>
<dbReference type="GO" id="GO:0005829">
    <property type="term" value="C:cytosol"/>
    <property type="evidence" value="ECO:0007669"/>
    <property type="project" value="TreeGrafter"/>
</dbReference>
<dbReference type="SFLD" id="SFLDG01082">
    <property type="entry name" value="B12-binding_domain_containing"/>
    <property type="match status" value="1"/>
</dbReference>
<accession>A0A1Y6C1L3</accession>
<feature type="domain" description="B12-binding" evidence="8">
    <location>
        <begin position="17"/>
        <end position="147"/>
    </location>
</feature>
<evidence type="ECO:0000256" key="4">
    <source>
        <dbReference type="ARBA" id="ARBA00022691"/>
    </source>
</evidence>
<evidence type="ECO:0000259" key="8">
    <source>
        <dbReference type="PROSITE" id="PS51332"/>
    </source>
</evidence>
<evidence type="ECO:0000256" key="6">
    <source>
        <dbReference type="ARBA" id="ARBA00023004"/>
    </source>
</evidence>
<protein>
    <submittedName>
        <fullName evidence="10">Radical SAM superfamily enzyme YgiQ, UPF0313 family</fullName>
    </submittedName>
</protein>
<dbReference type="InterPro" id="IPR034466">
    <property type="entry name" value="Methyltransferase_Class_B"/>
</dbReference>
<dbReference type="Pfam" id="PF04055">
    <property type="entry name" value="Radical_SAM"/>
    <property type="match status" value="1"/>
</dbReference>
<comment type="cofactor">
    <cofactor evidence="1">
        <name>[4Fe-4S] cluster</name>
        <dbReference type="ChEBI" id="CHEBI:49883"/>
    </cofactor>
</comment>
<dbReference type="GO" id="GO:0051539">
    <property type="term" value="F:4 iron, 4 sulfur cluster binding"/>
    <property type="evidence" value="ECO:0007669"/>
    <property type="project" value="UniProtKB-KW"/>
</dbReference>
<dbReference type="Proteomes" id="UP000192920">
    <property type="component" value="Unassembled WGS sequence"/>
</dbReference>
<dbReference type="InterPro" id="IPR058240">
    <property type="entry name" value="rSAM_sf"/>
</dbReference>
<dbReference type="InterPro" id="IPR051198">
    <property type="entry name" value="BchE-like"/>
</dbReference>
<feature type="domain" description="Radical SAM core" evidence="9">
    <location>
        <begin position="171"/>
        <end position="396"/>
    </location>
</feature>
<dbReference type="InterPro" id="IPR023404">
    <property type="entry name" value="rSAM_horseshoe"/>
</dbReference>
<evidence type="ECO:0000256" key="7">
    <source>
        <dbReference type="ARBA" id="ARBA00023014"/>
    </source>
</evidence>
<keyword evidence="3" id="KW-0808">Transferase</keyword>
<reference evidence="11" key="1">
    <citation type="submission" date="2017-04" db="EMBL/GenBank/DDBJ databases">
        <authorList>
            <person name="Varghese N."/>
            <person name="Submissions S."/>
        </authorList>
    </citation>
    <scope>NUCLEOTIDE SEQUENCE [LARGE SCALE GENOMIC DNA]</scope>
    <source>
        <strain evidence="11">DSM 22618</strain>
    </source>
</reference>
<keyword evidence="2" id="KW-0489">Methyltransferase</keyword>
<dbReference type="PANTHER" id="PTHR43409">
    <property type="entry name" value="ANAEROBIC MAGNESIUM-PROTOPORPHYRIN IX MONOMETHYL ESTER CYCLASE-RELATED"/>
    <property type="match status" value="1"/>
</dbReference>
<sequence length="445" mass="50491">MKIGLIAMSGIRACDQELLALGLTLPGFVERSKAIASLPSLGLLTLAGMTPRRHSLRYFEVAELARAESLPTDFDLVAISSLTAQVKEAYCLAERYARLDVPVVMGGLHVTALPYEPGQHGASAVAGEGEAVWLEVLEDAELGSLKPLYDARSREFDLAEAPLPAFELLDISHYNRFTVQTSRGCPWRCNFCASSILLTRKYKQKPIAKVLAEVDAILRLWPRAFIEFADDNSFVHRRYWRELLPELAKRHIKWFTETDLSVYQDEELLDLMRAAGCAEVLIGFESPVRDGLDGVELKSNFKWKHAEEYRTAIRTIQRHGIRVNACFVIGLDGHTPDIVESLLEFVHDTQPFDVQVTVPTPFPGTPFYQQLLDEGRLIDPHGYERCTLFDVNFRPRGMTGEQVRTAMKRLAVELYNEDFTRQRRERFKTSWVSERRARRTPSTMG</sequence>
<keyword evidence="6" id="KW-0408">Iron</keyword>
<dbReference type="SUPFAM" id="SSF102114">
    <property type="entry name" value="Radical SAM enzymes"/>
    <property type="match status" value="1"/>
</dbReference>
<dbReference type="Gene3D" id="3.40.50.280">
    <property type="entry name" value="Cobalamin-binding domain"/>
    <property type="match status" value="1"/>
</dbReference>
<dbReference type="GO" id="GO:0003824">
    <property type="term" value="F:catalytic activity"/>
    <property type="evidence" value="ECO:0007669"/>
    <property type="project" value="InterPro"/>
</dbReference>
<evidence type="ECO:0000256" key="1">
    <source>
        <dbReference type="ARBA" id="ARBA00001966"/>
    </source>
</evidence>
<dbReference type="CDD" id="cd01335">
    <property type="entry name" value="Radical_SAM"/>
    <property type="match status" value="1"/>
</dbReference>
<dbReference type="InterPro" id="IPR006158">
    <property type="entry name" value="Cobalamin-bd"/>
</dbReference>
<dbReference type="GO" id="GO:0031419">
    <property type="term" value="F:cobalamin binding"/>
    <property type="evidence" value="ECO:0007669"/>
    <property type="project" value="InterPro"/>
</dbReference>
<dbReference type="SFLD" id="SFLDG01123">
    <property type="entry name" value="methyltransferase_(Class_B)"/>
    <property type="match status" value="1"/>
</dbReference>
<dbReference type="SMART" id="SM00729">
    <property type="entry name" value="Elp3"/>
    <property type="match status" value="1"/>
</dbReference>
<dbReference type="SFLD" id="SFLDS00029">
    <property type="entry name" value="Radical_SAM"/>
    <property type="match status" value="1"/>
</dbReference>
<name>A0A1Y6C1L3_9NEIS</name>
<dbReference type="PROSITE" id="PS51332">
    <property type="entry name" value="B12_BINDING"/>
    <property type="match status" value="1"/>
</dbReference>
<dbReference type="Gene3D" id="3.80.30.20">
    <property type="entry name" value="tm_1862 like domain"/>
    <property type="match status" value="1"/>
</dbReference>
<dbReference type="InterPro" id="IPR006638">
    <property type="entry name" value="Elp3/MiaA/NifB-like_rSAM"/>
</dbReference>
<proteinExistence type="predicted"/>
<dbReference type="STRING" id="1123014.SAMN02745746_02936"/>
<dbReference type="EMBL" id="FXAG01000017">
    <property type="protein sequence ID" value="SMF38833.1"/>
    <property type="molecule type" value="Genomic_DNA"/>
</dbReference>
<dbReference type="RefSeq" id="WP_085277068.1">
    <property type="nucleotide sequence ID" value="NZ_FXAG01000017.1"/>
</dbReference>
<keyword evidence="7" id="KW-0411">Iron-sulfur</keyword>
<keyword evidence="11" id="KW-1185">Reference proteome</keyword>
<evidence type="ECO:0000259" key="9">
    <source>
        <dbReference type="PROSITE" id="PS51918"/>
    </source>
</evidence>
<keyword evidence="4" id="KW-0949">S-adenosyl-L-methionine</keyword>
<gene>
    <name evidence="10" type="ORF">SAMN02745746_02936</name>
</gene>
<dbReference type="AlphaFoldDB" id="A0A1Y6C1L3"/>
<dbReference type="PROSITE" id="PS51918">
    <property type="entry name" value="RADICAL_SAM"/>
    <property type="match status" value="1"/>
</dbReference>